<protein>
    <recommendedName>
        <fullName evidence="3">Repeat domain-containing protein</fullName>
    </recommendedName>
</protein>
<evidence type="ECO:0000313" key="1">
    <source>
        <dbReference type="EMBL" id="SOC53787.1"/>
    </source>
</evidence>
<sequence>MSLPLSVRAVLTSARTVLRHVAAVQLPLHVAAVSLLRFGGEDPLLEADDLENWHHRRLSFEAARASGWAEDAAMEMSWHTDYVDSYLYNPLWWFQGGLDRVKTALSLAPTLTKIHFDDLTDVRQIEVMWHRYRGGLLAGVLWAADLPLPLPARVAAARHVVGVALHPVQDFYSHSSWVDDPSRRGLLWTDPHELARDHPIYTGNYELSPVTGIAHHGRFAPECTVLRMDPGLLEVLCHPVSPLTKNAVCDMYRACQDGVALGSTTVYGVPVPAGLVYLAPPGIALDSRWVAPIGAQQRGFPQADAEMLFTTALRLAGRQSAEILCGLTRALVAPELATFWQHVRSDPAGDEETWQAEFEDFDRQGVRFLGTGEYPPKPAPVAEEWYVRLRLVTADESGAGTDADIYASVDSGPGEHLLDNMPDAGPLLAYDDFEKGDDQVFHIGPFDSFPSELVLRNADADLGDVLEALGRTFVNAVRDAVYAIGDLLLSLIGGHADHVATEHRVWTPAQLAGLTGSGSPFSVDLNGGGEGHYRVHGTIRRSRRHQLGHVQVSDWEVRLDALEAVEESDWDRGSDSDEPFLIAMLVNQASRTADHHLFGPWSDVDTGERRGLGRTVRATGVPDRHGHLTLALQLWESDDEGGPGRRNAYQEFIKEFQERTAPARDGFLDTLGRSLGSAWTVERLEAHTYGFSPDGTVRYGRSLDVRPGTIEGGETRRWRLGVNHESVSWTGRACPRDELRRLDTDGDGAGEILVSSPWGVGLLGDDGNAGLTSRSMAPNGTAFGAWTVDTSADRFGPSGRFDPTVPVDQVWVRGPAGLSVVTGDGPGFAELAHLPEGAERVELVPGRELRAGPGGWLVEAQRDDAVFLTDDALSVLGADGGRVLLRARAVAGEDLGGWTLDPRADRVVAAGDLDGDGLDELVLHGAQGLAMVKVVDGVLRVVARLHPGQDLGLGDPLDPELVRVGPAADLRASGRLGVLVTTPAVHGFLELEDGRWRSTAYANHDTRAGDWVVDVRADRFGPVGPLRRSDHDLWLSSPTTIGVLVADGYHLTAECCHPVGEMFDDWTPTPDTRYGVGRAVQGREGLVLAVNDWGVVLIEARDDRPHVVARVAQARWAGGWVVDTRVNAFQ</sequence>
<dbReference type="InterPro" id="IPR028994">
    <property type="entry name" value="Integrin_alpha_N"/>
</dbReference>
<evidence type="ECO:0000313" key="2">
    <source>
        <dbReference type="Proteomes" id="UP000219688"/>
    </source>
</evidence>
<dbReference type="EMBL" id="OBQK01000002">
    <property type="protein sequence ID" value="SOC53787.1"/>
    <property type="molecule type" value="Genomic_DNA"/>
</dbReference>
<dbReference type="AlphaFoldDB" id="A0A285VIU4"/>
<dbReference type="RefSeq" id="WP_097187197.1">
    <property type="nucleotide sequence ID" value="NZ_OBQK01000002.1"/>
</dbReference>
<accession>A0A285VIU4</accession>
<proteinExistence type="predicted"/>
<dbReference type="Proteomes" id="UP000219688">
    <property type="component" value="Unassembled WGS sequence"/>
</dbReference>
<name>A0A285VIU4_9MICO</name>
<dbReference type="SUPFAM" id="SSF69318">
    <property type="entry name" value="Integrin alpha N-terminal domain"/>
    <property type="match status" value="1"/>
</dbReference>
<evidence type="ECO:0008006" key="3">
    <source>
        <dbReference type="Google" id="ProtNLM"/>
    </source>
</evidence>
<reference evidence="2" key="1">
    <citation type="submission" date="2017-08" db="EMBL/GenBank/DDBJ databases">
        <authorList>
            <person name="Varghese N."/>
            <person name="Submissions S."/>
        </authorList>
    </citation>
    <scope>NUCLEOTIDE SEQUENCE [LARGE SCALE GENOMIC DNA]</scope>
    <source>
        <strain evidence="2">USBA17B2</strain>
    </source>
</reference>
<keyword evidence="2" id="KW-1185">Reference proteome</keyword>
<organism evidence="1 2">
    <name type="scientific">Ornithinimicrobium cerasi</name>
    <dbReference type="NCBI Taxonomy" id="2248773"/>
    <lineage>
        <taxon>Bacteria</taxon>
        <taxon>Bacillati</taxon>
        <taxon>Actinomycetota</taxon>
        <taxon>Actinomycetes</taxon>
        <taxon>Micrococcales</taxon>
        <taxon>Ornithinimicrobiaceae</taxon>
        <taxon>Ornithinimicrobium</taxon>
    </lineage>
</organism>
<gene>
    <name evidence="1" type="ORF">SAMN05421879_102145</name>
</gene>